<dbReference type="GO" id="GO:0005634">
    <property type="term" value="C:nucleus"/>
    <property type="evidence" value="ECO:0007669"/>
    <property type="project" value="TreeGrafter"/>
</dbReference>
<evidence type="ECO:0000256" key="6">
    <source>
        <dbReference type="ARBA" id="ARBA00023235"/>
    </source>
</evidence>
<evidence type="ECO:0000256" key="2">
    <source>
        <dbReference type="ARBA" id="ARBA00004496"/>
    </source>
</evidence>
<dbReference type="PANTHER" id="PTHR10012:SF0">
    <property type="entry name" value="SERINE_THREONINE-PROTEIN PHOSPHATASE 2A ACTIVATOR"/>
    <property type="match status" value="1"/>
</dbReference>
<dbReference type="InterPro" id="IPR043170">
    <property type="entry name" value="PTPA_C_lid"/>
</dbReference>
<accession>A0A1V9ZAS4</accession>
<organism evidence="8 9">
    <name type="scientific">Achlya hypogyna</name>
    <name type="common">Oomycete</name>
    <name type="synonym">Protoachlya hypogyna</name>
    <dbReference type="NCBI Taxonomy" id="1202772"/>
    <lineage>
        <taxon>Eukaryota</taxon>
        <taxon>Sar</taxon>
        <taxon>Stramenopiles</taxon>
        <taxon>Oomycota</taxon>
        <taxon>Saprolegniomycetes</taxon>
        <taxon>Saprolegniales</taxon>
        <taxon>Achlyaceae</taxon>
        <taxon>Achlya</taxon>
    </lineage>
</organism>
<dbReference type="Proteomes" id="UP000243579">
    <property type="component" value="Unassembled WGS sequence"/>
</dbReference>
<dbReference type="GO" id="GO:0003755">
    <property type="term" value="F:peptidyl-prolyl cis-trans isomerase activity"/>
    <property type="evidence" value="ECO:0007669"/>
    <property type="project" value="UniProtKB-KW"/>
</dbReference>
<evidence type="ECO:0000313" key="8">
    <source>
        <dbReference type="EMBL" id="OQR95096.1"/>
    </source>
</evidence>
<dbReference type="GO" id="GO:0007052">
    <property type="term" value="P:mitotic spindle organization"/>
    <property type="evidence" value="ECO:0007669"/>
    <property type="project" value="TreeGrafter"/>
</dbReference>
<dbReference type="AlphaFoldDB" id="A0A1V9ZAS4"/>
<gene>
    <name evidence="8" type="ORF">ACHHYP_00381</name>
</gene>
<dbReference type="EC" id="5.2.1.8" evidence="7"/>
<comment type="caution">
    <text evidence="8">The sequence shown here is derived from an EMBL/GenBank/DDBJ whole genome shotgun (WGS) entry which is preliminary data.</text>
</comment>
<dbReference type="InterPro" id="IPR037218">
    <property type="entry name" value="PTPA_sf"/>
</dbReference>
<dbReference type="PANTHER" id="PTHR10012">
    <property type="entry name" value="SERINE/THREONINE-PROTEIN PHOSPHATASE 2A REGULATORY SUBUNIT B"/>
    <property type="match status" value="1"/>
</dbReference>
<dbReference type="CDD" id="cd04087">
    <property type="entry name" value="PTPA"/>
    <property type="match status" value="1"/>
</dbReference>
<evidence type="ECO:0000256" key="1">
    <source>
        <dbReference type="ARBA" id="ARBA00000971"/>
    </source>
</evidence>
<comment type="function">
    <text evidence="7">PPIases accelerate the folding of proteins. It catalyzes the cis-trans isomerization of proline imidic peptide bonds in oligopeptides.</text>
</comment>
<dbReference type="PIRSF" id="PIRSF016325">
    <property type="entry name" value="Phstyr_phstse_ac"/>
    <property type="match status" value="1"/>
</dbReference>
<reference evidence="8 9" key="1">
    <citation type="journal article" date="2014" name="Genome Biol. Evol.">
        <title>The secreted proteins of Achlya hypogyna and Thraustotheca clavata identify the ancestral oomycete secretome and reveal gene acquisitions by horizontal gene transfer.</title>
        <authorList>
            <person name="Misner I."/>
            <person name="Blouin N."/>
            <person name="Leonard G."/>
            <person name="Richards T.A."/>
            <person name="Lane C.E."/>
        </authorList>
    </citation>
    <scope>NUCLEOTIDE SEQUENCE [LARGE SCALE GENOMIC DNA]</scope>
    <source>
        <strain evidence="8 9">ATCC 48635</strain>
    </source>
</reference>
<keyword evidence="9" id="KW-1185">Reference proteome</keyword>
<keyword evidence="4 7" id="KW-0963">Cytoplasm</keyword>
<dbReference type="GO" id="GO:0008160">
    <property type="term" value="F:protein tyrosine phosphatase activator activity"/>
    <property type="evidence" value="ECO:0007669"/>
    <property type="project" value="TreeGrafter"/>
</dbReference>
<evidence type="ECO:0000313" key="9">
    <source>
        <dbReference type="Proteomes" id="UP000243579"/>
    </source>
</evidence>
<comment type="subcellular location">
    <subcellularLocation>
        <location evidence="2 7">Cytoplasm</location>
    </subcellularLocation>
</comment>
<protein>
    <recommendedName>
        <fullName evidence="7">Serine/threonine-protein phosphatase 2A activator</fullName>
        <ecNumber evidence="7">5.2.1.8</ecNumber>
    </recommendedName>
    <alternativeName>
        <fullName evidence="7">Phosphotyrosyl phosphatase activator</fullName>
    </alternativeName>
</protein>
<dbReference type="EMBL" id="JNBR01000335">
    <property type="protein sequence ID" value="OQR95096.1"/>
    <property type="molecule type" value="Genomic_DNA"/>
</dbReference>
<dbReference type="SUPFAM" id="SSF140984">
    <property type="entry name" value="PTPA-like"/>
    <property type="match status" value="1"/>
</dbReference>
<evidence type="ECO:0000256" key="4">
    <source>
        <dbReference type="ARBA" id="ARBA00022490"/>
    </source>
</evidence>
<dbReference type="FunFam" id="1.20.120.1150:FF:000002">
    <property type="entry name" value="Serine/threonine-protein phosphatase 2A activator"/>
    <property type="match status" value="1"/>
</dbReference>
<proteinExistence type="inferred from homology"/>
<keyword evidence="6 7" id="KW-0413">Isomerase</keyword>
<dbReference type="STRING" id="1202772.A0A1V9ZAS4"/>
<sequence length="364" mass="40548">MSTTREFKLPERAIFSEADMRKFIASDAYERHLIFIKHLNESVRGKKISDDFVVSDSINAICDLLATLDSWIDDIPPIAQPMRFGNKAFRDWYDRLAQEAHRLHEGLLAQIGMQAAAVELSPYLIDSFGNRTRIDYGTGHETTFLLWICALHKVGFIAQADFPAIVLKVFHTYLTLMRRLQKTYMLEPAGSHGVWGLDDYQCLPFYFGSAQLIGQHVLAPSCVHDDSLLAAHSSDYLYLDAVRFVREVKAASSFAETSPMLNDISGVHSWEKINSGMLKLYEGEVLKKLPVIQHMLFGSLIPCSWVPSQSGDASYKPVSTAAVRAANANWEAMGKAPWAAAAGNLAASNDTPAVVRPDHEQTQL</sequence>
<evidence type="ECO:0000256" key="3">
    <source>
        <dbReference type="ARBA" id="ARBA00011019"/>
    </source>
</evidence>
<dbReference type="GO" id="GO:0005737">
    <property type="term" value="C:cytoplasm"/>
    <property type="evidence" value="ECO:0007669"/>
    <property type="project" value="UniProtKB-SubCell"/>
</dbReference>
<evidence type="ECO:0000256" key="5">
    <source>
        <dbReference type="ARBA" id="ARBA00023110"/>
    </source>
</evidence>
<evidence type="ECO:0000256" key="7">
    <source>
        <dbReference type="RuleBase" id="RU361210"/>
    </source>
</evidence>
<keyword evidence="5 7" id="KW-0697">Rotamase</keyword>
<dbReference type="Pfam" id="PF03095">
    <property type="entry name" value="PTPA"/>
    <property type="match status" value="1"/>
</dbReference>
<dbReference type="Gene3D" id="1.20.120.1150">
    <property type="match status" value="1"/>
</dbReference>
<dbReference type="OrthoDB" id="16120at2759"/>
<dbReference type="InterPro" id="IPR004327">
    <property type="entry name" value="Phstyr_phstse_ac"/>
</dbReference>
<comment type="catalytic activity">
    <reaction evidence="1 7">
        <text>[protein]-peptidylproline (omega=180) = [protein]-peptidylproline (omega=0)</text>
        <dbReference type="Rhea" id="RHEA:16237"/>
        <dbReference type="Rhea" id="RHEA-COMP:10747"/>
        <dbReference type="Rhea" id="RHEA-COMP:10748"/>
        <dbReference type="ChEBI" id="CHEBI:83833"/>
        <dbReference type="ChEBI" id="CHEBI:83834"/>
        <dbReference type="EC" id="5.2.1.8"/>
    </reaction>
</comment>
<name>A0A1V9ZAS4_ACHHY</name>
<comment type="similarity">
    <text evidence="3 7">Belongs to the PTPA-type PPIase family.</text>
</comment>
<dbReference type="GO" id="GO:0000159">
    <property type="term" value="C:protein phosphatase type 2A complex"/>
    <property type="evidence" value="ECO:0007669"/>
    <property type="project" value="TreeGrafter"/>
</dbReference>